<evidence type="ECO:0000259" key="2">
    <source>
        <dbReference type="Pfam" id="PF02517"/>
    </source>
</evidence>
<keyword evidence="3" id="KW-0482">Metalloprotease</keyword>
<feature type="transmembrane region" description="Helical" evidence="1">
    <location>
        <begin position="76"/>
        <end position="97"/>
    </location>
</feature>
<keyword evidence="1" id="KW-1133">Transmembrane helix</keyword>
<sequence>MVISILKNRRIICIFAIICIILSSSMMLNLLIGLTAYLIKSEFLEFIVLLLSINICFLIIPTYLSSIFSYKFDPYSMYKFSNILIYTIIFILVFYFFDDFKLTLFYLTIAMGEEYLFREVVYKILLNNFSFINSIIIGSLLFSLLLHLNESIITNLLIRFPSSILLYLLRYAFGLRASISVHWIYNILVSKVIG</sequence>
<keyword evidence="1" id="KW-0812">Transmembrane</keyword>
<evidence type="ECO:0000313" key="4">
    <source>
        <dbReference type="Proteomes" id="UP000610527"/>
    </source>
</evidence>
<name>A0ABX2LI05_9STAP</name>
<evidence type="ECO:0000313" key="3">
    <source>
        <dbReference type="EMBL" id="NUI81913.1"/>
    </source>
</evidence>
<feature type="domain" description="CAAX prenyl protease 2/Lysostaphin resistance protein A-like" evidence="2">
    <location>
        <begin position="102"/>
        <end position="188"/>
    </location>
</feature>
<accession>A0ABX2LI05</accession>
<organism evidence="3 4">
    <name type="scientific">Staphylococcus borealis</name>
    <dbReference type="NCBI Taxonomy" id="2742203"/>
    <lineage>
        <taxon>Bacteria</taxon>
        <taxon>Bacillati</taxon>
        <taxon>Bacillota</taxon>
        <taxon>Bacilli</taxon>
        <taxon>Bacillales</taxon>
        <taxon>Staphylococcaceae</taxon>
        <taxon>Staphylococcus</taxon>
    </lineage>
</organism>
<protein>
    <submittedName>
        <fullName evidence="3">CPBP family intramembrane metalloprotease</fullName>
    </submittedName>
</protein>
<keyword evidence="3" id="KW-0645">Protease</keyword>
<keyword evidence="4" id="KW-1185">Reference proteome</keyword>
<keyword evidence="3" id="KW-0378">Hydrolase</keyword>
<dbReference type="InterPro" id="IPR003675">
    <property type="entry name" value="Rce1/LyrA-like_dom"/>
</dbReference>
<feature type="transmembrane region" description="Helical" evidence="1">
    <location>
        <begin position="124"/>
        <end position="146"/>
    </location>
</feature>
<feature type="transmembrane region" description="Helical" evidence="1">
    <location>
        <begin position="12"/>
        <end position="37"/>
    </location>
</feature>
<reference evidence="3 4" key="1">
    <citation type="submission" date="2020-06" db="EMBL/GenBank/DDBJ databases">
        <title>Staphylococcus borealis sp. nov. -A novel member of the Staphylococcaceae family isolated from skin and blood in humans.</title>
        <authorList>
            <person name="Pain M."/>
            <person name="Wolden R."/>
            <person name="Jaen-Luchoro D."/>
            <person name="Salva-Serra F."/>
            <person name="Iglesias B.P."/>
            <person name="Karlsson R."/>
            <person name="Klingenberg C."/>
            <person name="Cavanagh J.P."/>
        </authorList>
    </citation>
    <scope>NUCLEOTIDE SEQUENCE [LARGE SCALE GENOMIC DNA]</scope>
    <source>
        <strain evidence="3 4">58-22</strain>
    </source>
</reference>
<dbReference type="Pfam" id="PF02517">
    <property type="entry name" value="Rce1-like"/>
    <property type="match status" value="1"/>
</dbReference>
<gene>
    <name evidence="3" type="ORF">HUN84_03960</name>
</gene>
<evidence type="ECO:0000256" key="1">
    <source>
        <dbReference type="SAM" id="Phobius"/>
    </source>
</evidence>
<feature type="transmembrane region" description="Helical" evidence="1">
    <location>
        <begin position="167"/>
        <end position="185"/>
    </location>
</feature>
<feature type="transmembrane region" description="Helical" evidence="1">
    <location>
        <begin position="43"/>
        <end position="64"/>
    </location>
</feature>
<keyword evidence="1" id="KW-0472">Membrane</keyword>
<dbReference type="EMBL" id="JABVEG010000002">
    <property type="protein sequence ID" value="NUI81913.1"/>
    <property type="molecule type" value="Genomic_DNA"/>
</dbReference>
<comment type="caution">
    <text evidence="3">The sequence shown here is derived from an EMBL/GenBank/DDBJ whole genome shotgun (WGS) entry which is preliminary data.</text>
</comment>
<dbReference type="Proteomes" id="UP000610527">
    <property type="component" value="Unassembled WGS sequence"/>
</dbReference>
<proteinExistence type="predicted"/>
<dbReference type="GO" id="GO:0008237">
    <property type="term" value="F:metallopeptidase activity"/>
    <property type="evidence" value="ECO:0007669"/>
    <property type="project" value="UniProtKB-KW"/>
</dbReference>